<sequence>MGVFLESSLISEEPMKISLVDQVLDLVLEVIAFLDVVTVVLMKMTVPSFVTASDLCPDQVRSPEESLVMDLEKNLGPKSHQEHLDCQSRMSVRHPPDLYCESAGKLDKWLVASLVRPSSETTVGLGQELAMKLSSNSLAKWSKDEMEDGFNRLYHIRADPWRVVEKV</sequence>
<evidence type="ECO:0000313" key="1">
    <source>
        <dbReference type="EMBL" id="RRT49686.1"/>
    </source>
</evidence>
<dbReference type="EMBL" id="AMZH03013183">
    <property type="protein sequence ID" value="RRT49686.1"/>
    <property type="molecule type" value="Genomic_DNA"/>
</dbReference>
<protein>
    <submittedName>
        <fullName evidence="1">Uncharacterized protein</fullName>
    </submittedName>
</protein>
<dbReference type="AlphaFoldDB" id="A0A426YDB3"/>
<gene>
    <name evidence="1" type="ORF">B296_00050452</name>
</gene>
<reference evidence="1 2" key="1">
    <citation type="journal article" date="2014" name="Agronomy (Basel)">
        <title>A Draft Genome Sequence for Ensete ventricosum, the Drought-Tolerant Tree Against Hunger.</title>
        <authorList>
            <person name="Harrison J."/>
            <person name="Moore K.A."/>
            <person name="Paszkiewicz K."/>
            <person name="Jones T."/>
            <person name="Grant M."/>
            <person name="Ambacheew D."/>
            <person name="Muzemil S."/>
            <person name="Studholme D.J."/>
        </authorList>
    </citation>
    <scope>NUCLEOTIDE SEQUENCE [LARGE SCALE GENOMIC DNA]</scope>
</reference>
<organism evidence="1 2">
    <name type="scientific">Ensete ventricosum</name>
    <name type="common">Abyssinian banana</name>
    <name type="synonym">Musa ensete</name>
    <dbReference type="NCBI Taxonomy" id="4639"/>
    <lineage>
        <taxon>Eukaryota</taxon>
        <taxon>Viridiplantae</taxon>
        <taxon>Streptophyta</taxon>
        <taxon>Embryophyta</taxon>
        <taxon>Tracheophyta</taxon>
        <taxon>Spermatophyta</taxon>
        <taxon>Magnoliopsida</taxon>
        <taxon>Liliopsida</taxon>
        <taxon>Zingiberales</taxon>
        <taxon>Musaceae</taxon>
        <taxon>Ensete</taxon>
    </lineage>
</organism>
<comment type="caution">
    <text evidence="1">The sequence shown here is derived from an EMBL/GenBank/DDBJ whole genome shotgun (WGS) entry which is preliminary data.</text>
</comment>
<dbReference type="Proteomes" id="UP000287651">
    <property type="component" value="Unassembled WGS sequence"/>
</dbReference>
<evidence type="ECO:0000313" key="2">
    <source>
        <dbReference type="Proteomes" id="UP000287651"/>
    </source>
</evidence>
<accession>A0A426YDB3</accession>
<proteinExistence type="predicted"/>
<name>A0A426YDB3_ENSVE</name>